<comment type="caution">
    <text evidence="2">The sequence shown here is derived from an EMBL/GenBank/DDBJ whole genome shotgun (WGS) entry which is preliminary data.</text>
</comment>
<dbReference type="Proteomes" id="UP001589891">
    <property type="component" value="Unassembled WGS sequence"/>
</dbReference>
<evidence type="ECO:0000259" key="1">
    <source>
        <dbReference type="Pfam" id="PF22479"/>
    </source>
</evidence>
<proteinExistence type="predicted"/>
<reference evidence="2 3" key="1">
    <citation type="submission" date="2024-09" db="EMBL/GenBank/DDBJ databases">
        <authorList>
            <person name="Sun Q."/>
            <person name="Mori K."/>
        </authorList>
    </citation>
    <scope>NUCLEOTIDE SEQUENCE [LARGE SCALE GENOMIC DNA]</scope>
    <source>
        <strain evidence="2 3">NCAIM B.01794</strain>
    </source>
</reference>
<keyword evidence="3" id="KW-1185">Reference proteome</keyword>
<protein>
    <submittedName>
        <fullName evidence="2">Phage baseplate plug protein</fullName>
    </submittedName>
</protein>
<organism evidence="2 3">
    <name type="scientific">Azorhizophilus paspali</name>
    <name type="common">Azotobacter paspali</name>
    <dbReference type="NCBI Taxonomy" id="69963"/>
    <lineage>
        <taxon>Bacteria</taxon>
        <taxon>Pseudomonadati</taxon>
        <taxon>Pseudomonadota</taxon>
        <taxon>Gammaproteobacteria</taxon>
        <taxon>Pseudomonadales</taxon>
        <taxon>Pseudomonadaceae</taxon>
        <taxon>Azorhizophilus</taxon>
    </lineage>
</organism>
<dbReference type="EMBL" id="JBHLSS010000034">
    <property type="protein sequence ID" value="MFC0709003.1"/>
    <property type="molecule type" value="Genomic_DNA"/>
</dbReference>
<evidence type="ECO:0000313" key="2">
    <source>
        <dbReference type="EMBL" id="MFC0709003.1"/>
    </source>
</evidence>
<name>A0ABV6SHJ3_AZOPA</name>
<feature type="domain" description="Cyanophage baseplate Pam3 plug gp18" evidence="1">
    <location>
        <begin position="1"/>
        <end position="94"/>
    </location>
</feature>
<sequence>MLTIPLDQIPNQSLDLSIGGHRWSLRIKQARESMVIDVTMDDALLIAGHRIAVGSPILPYPPMQVAGNFLLLTDGDADPDYSRFGVDQALVYVTPEEIGNGT</sequence>
<dbReference type="InterPro" id="IPR054252">
    <property type="entry name" value="Pam3_gp18"/>
</dbReference>
<dbReference type="Pfam" id="PF22479">
    <property type="entry name" value="Pam3_gp18"/>
    <property type="match status" value="1"/>
</dbReference>
<dbReference type="RefSeq" id="WP_376943496.1">
    <property type="nucleotide sequence ID" value="NZ_CP171449.1"/>
</dbReference>
<accession>A0ABV6SHJ3</accession>
<gene>
    <name evidence="2" type="ORF">ACFFGX_05140</name>
</gene>
<evidence type="ECO:0000313" key="3">
    <source>
        <dbReference type="Proteomes" id="UP001589891"/>
    </source>
</evidence>